<reference evidence="2" key="1">
    <citation type="submission" date="2017-02" db="UniProtKB">
        <authorList>
            <consortium name="WormBaseParasite"/>
        </authorList>
    </citation>
    <scope>IDENTIFICATION</scope>
</reference>
<dbReference type="WBParaSite" id="SPAL_0000535800.1">
    <property type="protein sequence ID" value="SPAL_0000535800.1"/>
    <property type="gene ID" value="SPAL_0000535800"/>
</dbReference>
<accession>A0A0N5BHB5</accession>
<protein>
    <submittedName>
        <fullName evidence="2">DDE Tnp4 domain-containing protein</fullName>
    </submittedName>
</protein>
<evidence type="ECO:0000313" key="2">
    <source>
        <dbReference type="WBParaSite" id="SPAL_0000535800.1"/>
    </source>
</evidence>
<sequence>MIGQSCFKIKDGETYHIRTSDAVKLSTVIVTGEFKDQQLWNIHDDEVEEESQDPLDLFGTESTITAAVPLNNDNNPTNFLPDRFVNQFEVDAIIKDFVDDWIVASDAAEANINNHTSKDWAIVATNGTQVIIQGKKAHGNMSTQKLELEAVVKDLEFLRAHSKKGLMLGDSGFLCSSSQYNYDVTVFPDLWSLFQEKKGETRIVHVNVTQK</sequence>
<proteinExistence type="predicted"/>
<evidence type="ECO:0000313" key="1">
    <source>
        <dbReference type="Proteomes" id="UP000046392"/>
    </source>
</evidence>
<name>A0A0N5BHB5_STREA</name>
<organism evidence="1 2">
    <name type="scientific">Strongyloides papillosus</name>
    <name type="common">Intestinal threadworm</name>
    <dbReference type="NCBI Taxonomy" id="174720"/>
    <lineage>
        <taxon>Eukaryota</taxon>
        <taxon>Metazoa</taxon>
        <taxon>Ecdysozoa</taxon>
        <taxon>Nematoda</taxon>
        <taxon>Chromadorea</taxon>
        <taxon>Rhabditida</taxon>
        <taxon>Tylenchina</taxon>
        <taxon>Panagrolaimomorpha</taxon>
        <taxon>Strongyloidoidea</taxon>
        <taxon>Strongyloididae</taxon>
        <taxon>Strongyloides</taxon>
    </lineage>
</organism>
<dbReference type="Proteomes" id="UP000046392">
    <property type="component" value="Unplaced"/>
</dbReference>
<keyword evidence="1" id="KW-1185">Reference proteome</keyword>
<dbReference type="AlphaFoldDB" id="A0A0N5BHB5"/>